<dbReference type="SMART" id="SM00909">
    <property type="entry name" value="Germane"/>
    <property type="match status" value="2"/>
</dbReference>
<proteinExistence type="predicted"/>
<dbReference type="InterPro" id="IPR019606">
    <property type="entry name" value="GerMN"/>
</dbReference>
<dbReference type="EMBL" id="CP025197">
    <property type="protein sequence ID" value="AUG58220.1"/>
    <property type="molecule type" value="Genomic_DNA"/>
</dbReference>
<protein>
    <submittedName>
        <fullName evidence="3">Spore germination protein GerM</fullName>
    </submittedName>
</protein>
<reference evidence="3 5" key="1">
    <citation type="submission" date="2017-12" db="EMBL/GenBank/DDBJ databases">
        <title>Complete genome sequence of Herbivorax saccincola GGR1, a novel Cellulosome-producing hydrolytic bacterium in a thermophilic biogas plant, established by Illumina and Nanopore MinION sequencing.</title>
        <authorList>
            <person name="Pechtl A."/>
            <person name="Ruckert C."/>
            <person name="Koeck D.E."/>
            <person name="Maus I."/>
            <person name="Winkler A."/>
            <person name="Kalinowski J."/>
            <person name="Puhler A."/>
            <person name="Schwarz W.W."/>
            <person name="Zverlov V.V."/>
            <person name="Schluter A."/>
            <person name="Liebl W."/>
        </authorList>
    </citation>
    <scope>NUCLEOTIDE SEQUENCE [LARGE SCALE GENOMIC DNA]</scope>
    <source>
        <strain evidence="3">GGR1</strain>
        <strain evidence="5">SR1</strain>
    </source>
</reference>
<evidence type="ECO:0000313" key="6">
    <source>
        <dbReference type="Proteomes" id="UP000239720"/>
    </source>
</evidence>
<organism evidence="3 5">
    <name type="scientific">Acetivibrio saccincola</name>
    <dbReference type="NCBI Taxonomy" id="1677857"/>
    <lineage>
        <taxon>Bacteria</taxon>
        <taxon>Bacillati</taxon>
        <taxon>Bacillota</taxon>
        <taxon>Clostridia</taxon>
        <taxon>Eubacteriales</taxon>
        <taxon>Oscillospiraceae</taxon>
        <taxon>Acetivibrio</taxon>
    </lineage>
</organism>
<feature type="domain" description="GerMN" evidence="2">
    <location>
        <begin position="275"/>
        <end position="361"/>
    </location>
</feature>
<evidence type="ECO:0000256" key="1">
    <source>
        <dbReference type="SAM" id="MobiDB-lite"/>
    </source>
</evidence>
<sequence length="378" mass="43526">MRKFISIIVFTALIFLNACEIPVDNITDNGKEFEYIGEEDEIFDTYVSPYSDLEEDEYAEMEEEREDEDGEEDKEEKNHEEIQDQELSEYENEYVRITAYYRDSDNTVVPVTRKIKRQEGIARAVVESMIKNDENDDALKPYKLCALLPEGTEILGMNIKDSTVIVDFNEKFLEYEDKTEEVNAISSIVYSLTEFNNINDVKILVEGREKDILKYGTDISGLLNRKNVLINSKRLNVEDKVEKVDVYLYKNEGGEIDYLVPMSFEYIGLSREEICSEIVRLLGRNYDDKKMFSCLPPGVSLIDSKLEENTLILNFNGEIRNYGGSSREEAILNQILYSMKQFEGVEKVKIIIEGKEGKLPEGTDTSRGIPILNKINEV</sequence>
<dbReference type="Pfam" id="PF10646">
    <property type="entry name" value="Germane"/>
    <property type="match status" value="2"/>
</dbReference>
<feature type="compositionally biased region" description="Acidic residues" evidence="1">
    <location>
        <begin position="55"/>
        <end position="74"/>
    </location>
</feature>
<dbReference type="KEGG" id="hsc:HVS_11655"/>
<gene>
    <name evidence="3" type="primary">gerM1</name>
    <name evidence="4" type="ORF">B9R14_15855</name>
    <name evidence="3" type="ORF">HVS_11655</name>
</gene>
<dbReference type="Proteomes" id="UP000233534">
    <property type="component" value="Chromosome"/>
</dbReference>
<feature type="domain" description="GerMN" evidence="2">
    <location>
        <begin position="122"/>
        <end position="214"/>
    </location>
</feature>
<name>A0A2K9ERQ7_9FIRM</name>
<keyword evidence="5" id="KW-1185">Reference proteome</keyword>
<dbReference type="RefSeq" id="WP_101302509.1">
    <property type="nucleotide sequence ID" value="NZ_CP025197.1"/>
</dbReference>
<feature type="region of interest" description="Disordered" evidence="1">
    <location>
        <begin position="55"/>
        <end position="88"/>
    </location>
</feature>
<evidence type="ECO:0000259" key="2">
    <source>
        <dbReference type="SMART" id="SM00909"/>
    </source>
</evidence>
<dbReference type="EMBL" id="NEMB01000003">
    <property type="protein sequence ID" value="PQQ68097.1"/>
    <property type="molecule type" value="Genomic_DNA"/>
</dbReference>
<dbReference type="OrthoDB" id="9809406at2"/>
<evidence type="ECO:0000313" key="3">
    <source>
        <dbReference type="EMBL" id="AUG58220.1"/>
    </source>
</evidence>
<evidence type="ECO:0000313" key="5">
    <source>
        <dbReference type="Proteomes" id="UP000233534"/>
    </source>
</evidence>
<dbReference type="AlphaFoldDB" id="A0A2K9ERQ7"/>
<reference evidence="4 6" key="2">
    <citation type="journal article" date="2018" name="Syst. Appl. Microbiol.">
        <title>Characterization and high-quality draft genome sequence of Herbivorax saccincola A7, an anaerobic, alkaliphilic, thermophilic, cellulolytic, and xylanolytic bacterium.</title>
        <authorList>
            <person name="Aikawa S."/>
            <person name="Baramee S."/>
            <person name="Sermsathanaswadi J."/>
            <person name="Thianheng P."/>
            <person name="Tachaapaikoon C."/>
            <person name="Shikata A."/>
            <person name="Waeonukul R."/>
            <person name="Pason P."/>
            <person name="Ratanakhanokchai K."/>
            <person name="Kosugi A."/>
        </authorList>
    </citation>
    <scope>NUCLEOTIDE SEQUENCE [LARGE SCALE GENOMIC DNA]</scope>
    <source>
        <strain evidence="4 6">A7</strain>
    </source>
</reference>
<evidence type="ECO:0000313" key="4">
    <source>
        <dbReference type="EMBL" id="PQQ68097.1"/>
    </source>
</evidence>
<dbReference type="Proteomes" id="UP000239720">
    <property type="component" value="Unassembled WGS sequence"/>
</dbReference>
<accession>A0A2K9ERQ7</accession>